<comment type="catalytic activity">
    <reaction evidence="13 14 15">
        <text>protoporphyrinogen IX + 3 A = protoporphyrin IX + 3 AH2</text>
        <dbReference type="Rhea" id="RHEA:62000"/>
        <dbReference type="ChEBI" id="CHEBI:13193"/>
        <dbReference type="ChEBI" id="CHEBI:17499"/>
        <dbReference type="ChEBI" id="CHEBI:57306"/>
        <dbReference type="ChEBI" id="CHEBI:57307"/>
    </reaction>
</comment>
<keyword evidence="6 14" id="KW-0349">Heme</keyword>
<evidence type="ECO:0000313" key="16">
    <source>
        <dbReference type="EMBL" id="ANO50385.1"/>
    </source>
</evidence>
<dbReference type="HAMAP" id="MF_02239">
    <property type="entry name" value="HemJ"/>
    <property type="match status" value="1"/>
</dbReference>
<dbReference type="PIRSF" id="PIRSF004638">
    <property type="entry name" value="UCP004638"/>
    <property type="match status" value="1"/>
</dbReference>
<evidence type="ECO:0000256" key="12">
    <source>
        <dbReference type="ARBA" id="ARBA00023136"/>
    </source>
</evidence>
<evidence type="ECO:0000256" key="15">
    <source>
        <dbReference type="PIRNR" id="PIRNR004638"/>
    </source>
</evidence>
<comment type="similarity">
    <text evidence="3 14 15">Belongs to the HemJ family.</text>
</comment>
<keyword evidence="17" id="KW-1185">Reference proteome</keyword>
<dbReference type="RefSeq" id="WP_068612847.1">
    <property type="nucleotide sequence ID" value="NZ_CP016268.1"/>
</dbReference>
<comment type="function">
    <text evidence="14 15">Catalyzes the oxidation of protoporphyrinogen IX to protoporphyrin IX.</text>
</comment>
<feature type="binding site" description="axial binding residue" evidence="14">
    <location>
        <position position="88"/>
    </location>
    <ligand>
        <name>heme</name>
        <dbReference type="ChEBI" id="CHEBI:30413"/>
    </ligand>
    <ligandPart>
        <name>Fe</name>
        <dbReference type="ChEBI" id="CHEBI:18248"/>
    </ligandPart>
</feature>
<name>A0A193LCW9_9GAMM</name>
<feature type="transmembrane region" description="Helical" evidence="14">
    <location>
        <begin position="123"/>
        <end position="141"/>
    </location>
</feature>
<keyword evidence="7 14" id="KW-0812">Transmembrane</keyword>
<evidence type="ECO:0000256" key="2">
    <source>
        <dbReference type="ARBA" id="ARBA00005073"/>
    </source>
</evidence>
<evidence type="ECO:0000256" key="8">
    <source>
        <dbReference type="ARBA" id="ARBA00022723"/>
    </source>
</evidence>
<accession>A0A193LCW9</accession>
<evidence type="ECO:0000256" key="6">
    <source>
        <dbReference type="ARBA" id="ARBA00022617"/>
    </source>
</evidence>
<dbReference type="AlphaFoldDB" id="A0A193LCW9"/>
<keyword evidence="10 14" id="KW-0560">Oxidoreductase</keyword>
<comment type="pathway">
    <text evidence="2 14 15">Porphyrin-containing compound metabolism; protoporphyrin-IX biosynthesis; protoporphyrin-IX from protoporphyrinogen-IX: step 1/1.</text>
</comment>
<evidence type="ECO:0000256" key="1">
    <source>
        <dbReference type="ARBA" id="ARBA00004651"/>
    </source>
</evidence>
<dbReference type="UniPathway" id="UPA00251">
    <property type="reaction ID" value="UER00324"/>
</dbReference>
<dbReference type="GO" id="GO:0005886">
    <property type="term" value="C:plasma membrane"/>
    <property type="evidence" value="ECO:0007669"/>
    <property type="project" value="UniProtKB-SubCell"/>
</dbReference>
<dbReference type="EMBL" id="CP016268">
    <property type="protein sequence ID" value="ANO50385.1"/>
    <property type="molecule type" value="Genomic_DNA"/>
</dbReference>
<evidence type="ECO:0000313" key="17">
    <source>
        <dbReference type="Proteomes" id="UP000092695"/>
    </source>
</evidence>
<feature type="binding site" description="axial binding residue" evidence="14">
    <location>
        <position position="14"/>
    </location>
    <ligand>
        <name>heme</name>
        <dbReference type="ChEBI" id="CHEBI:30413"/>
    </ligand>
    <ligandPart>
        <name>Fe</name>
        <dbReference type="ChEBI" id="CHEBI:18248"/>
    </ligandPart>
</feature>
<feature type="transmembrane region" description="Helical" evidence="14">
    <location>
        <begin position="54"/>
        <end position="75"/>
    </location>
</feature>
<proteinExistence type="inferred from homology"/>
<protein>
    <recommendedName>
        <fullName evidence="4 14">Protoporphyrinogen IX oxidase</fullName>
        <shortName evidence="14">PPO</shortName>
        <ecNumber evidence="14 15">1.3.99.-</ecNumber>
    </recommendedName>
</protein>
<dbReference type="PANTHER" id="PTHR40255:SF1">
    <property type="entry name" value="PROTOPORPHYRINOGEN IX OXIDASE"/>
    <property type="match status" value="1"/>
</dbReference>
<dbReference type="Pfam" id="PF03653">
    <property type="entry name" value="UPF0093"/>
    <property type="match status" value="1"/>
</dbReference>
<dbReference type="KEGG" id="woc:BA177_03395"/>
<evidence type="ECO:0000256" key="10">
    <source>
        <dbReference type="ARBA" id="ARBA00023002"/>
    </source>
</evidence>
<evidence type="ECO:0000256" key="9">
    <source>
        <dbReference type="ARBA" id="ARBA00022989"/>
    </source>
</evidence>
<comment type="subunit">
    <text evidence="14">Homodimer.</text>
</comment>
<gene>
    <name evidence="16" type="ORF">BA177_03395</name>
</gene>
<evidence type="ECO:0000256" key="7">
    <source>
        <dbReference type="ARBA" id="ARBA00022692"/>
    </source>
</evidence>
<feature type="transmembrane region" description="Helical" evidence="14">
    <location>
        <begin position="81"/>
        <end position="102"/>
    </location>
</feature>
<comment type="cofactor">
    <cofactor evidence="14 15">
        <name>heme b</name>
        <dbReference type="ChEBI" id="CHEBI:60344"/>
    </cofactor>
    <text evidence="14 15">Binds 1 heme b (iron(II)-protoporphyrin IX) group per subunit.</text>
</comment>
<keyword evidence="12 14" id="KW-0472">Membrane</keyword>
<keyword evidence="9 14" id="KW-1133">Transmembrane helix</keyword>
<organism evidence="16 17">
    <name type="scientific">Woeseia oceani</name>
    <dbReference type="NCBI Taxonomy" id="1548547"/>
    <lineage>
        <taxon>Bacteria</taxon>
        <taxon>Pseudomonadati</taxon>
        <taxon>Pseudomonadota</taxon>
        <taxon>Gammaproteobacteria</taxon>
        <taxon>Woeseiales</taxon>
        <taxon>Woeseiaceae</taxon>
        <taxon>Woeseia</taxon>
    </lineage>
</organism>
<reference evidence="16 17" key="1">
    <citation type="submission" date="2016-06" db="EMBL/GenBank/DDBJ databases">
        <title>Complete genome sequence of a deep-branching marine Gamma Proteobacterium Woeseia oceani type strain XK5.</title>
        <authorList>
            <person name="Mu D."/>
            <person name="Du Z."/>
        </authorList>
    </citation>
    <scope>NUCLEOTIDE SEQUENCE [LARGE SCALE GENOMIC DNA]</scope>
    <source>
        <strain evidence="16 17">XK5</strain>
    </source>
</reference>
<dbReference type="GO" id="GO:0046872">
    <property type="term" value="F:metal ion binding"/>
    <property type="evidence" value="ECO:0007669"/>
    <property type="project" value="UniProtKB-UniRule"/>
</dbReference>
<keyword evidence="8 14" id="KW-0479">Metal-binding</keyword>
<keyword evidence="11 14" id="KW-0408">Iron</keyword>
<dbReference type="EC" id="1.3.99.-" evidence="14 15"/>
<dbReference type="InterPro" id="IPR005265">
    <property type="entry name" value="HemJ-like"/>
</dbReference>
<evidence type="ECO:0000256" key="4">
    <source>
        <dbReference type="ARBA" id="ARBA00017504"/>
    </source>
</evidence>
<evidence type="ECO:0000256" key="3">
    <source>
        <dbReference type="ARBA" id="ARBA00006501"/>
    </source>
</evidence>
<comment type="subcellular location">
    <subcellularLocation>
        <location evidence="1 14">Cell membrane</location>
        <topology evidence="1 14">Multi-pass membrane protein</topology>
    </subcellularLocation>
</comment>
<evidence type="ECO:0000256" key="5">
    <source>
        <dbReference type="ARBA" id="ARBA00022475"/>
    </source>
</evidence>
<evidence type="ECO:0000256" key="13">
    <source>
        <dbReference type="ARBA" id="ARBA00048390"/>
    </source>
</evidence>
<evidence type="ECO:0000256" key="14">
    <source>
        <dbReference type="HAMAP-Rule" id="MF_02239"/>
    </source>
</evidence>
<evidence type="ECO:0000256" key="11">
    <source>
        <dbReference type="ARBA" id="ARBA00023004"/>
    </source>
</evidence>
<dbReference type="GO" id="GO:0006782">
    <property type="term" value="P:protoporphyrinogen IX biosynthetic process"/>
    <property type="evidence" value="ECO:0007669"/>
    <property type="project" value="UniProtKB-UniRule"/>
</dbReference>
<keyword evidence="5 14" id="KW-1003">Cell membrane</keyword>
<feature type="transmembrane region" description="Helical" evidence="14">
    <location>
        <begin position="12"/>
        <end position="33"/>
    </location>
</feature>
<dbReference type="GO" id="GO:0070818">
    <property type="term" value="F:protoporphyrinogen oxidase activity"/>
    <property type="evidence" value="ECO:0007669"/>
    <property type="project" value="UniProtKB-UniRule"/>
</dbReference>
<dbReference type="Proteomes" id="UP000092695">
    <property type="component" value="Chromosome"/>
</dbReference>
<dbReference type="STRING" id="1548547.BA177_03395"/>
<sequence length="144" mass="17017">MQLGQWYPWVKALHVAFMVTWFAGLFYLPRLFIYHAEASDSISLQRFQVMERRLYAMMTLGATVTIILGLLLLWINPGLLMIFWFRLKLLLLAGLIVFHLRCRNWMNRLKGEFSPENTRWLRFFNEIPVIFLLGIITLAILKPA</sequence>
<dbReference type="PANTHER" id="PTHR40255">
    <property type="entry name" value="UPF0093 MEMBRANE PROTEIN SLR1790"/>
    <property type="match status" value="1"/>
</dbReference>
<dbReference type="OrthoDB" id="9800824at2"/>